<protein>
    <submittedName>
        <fullName evidence="1">FIG140336: TPR domain protein</fullName>
    </submittedName>
</protein>
<dbReference type="EMBL" id="UOFZ01000192">
    <property type="protein sequence ID" value="VAX14674.1"/>
    <property type="molecule type" value="Genomic_DNA"/>
</dbReference>
<gene>
    <name evidence="1" type="ORF">MNBD_GAMMA24-1868</name>
</gene>
<dbReference type="PANTHER" id="PTHR12558">
    <property type="entry name" value="CELL DIVISION CYCLE 16,23,27"/>
    <property type="match status" value="1"/>
</dbReference>
<dbReference type="SMART" id="SM00028">
    <property type="entry name" value="TPR"/>
    <property type="match status" value="12"/>
</dbReference>
<dbReference type="InterPro" id="IPR011990">
    <property type="entry name" value="TPR-like_helical_dom_sf"/>
</dbReference>
<dbReference type="PANTHER" id="PTHR12558:SF13">
    <property type="entry name" value="CELL DIVISION CYCLE PROTEIN 27 HOMOLOG"/>
    <property type="match status" value="1"/>
</dbReference>
<dbReference type="AlphaFoldDB" id="A0A3B1BS55"/>
<sequence length="590" mass="65948">MLLKKTLPLLFLFPLLFQGCTNQKVIYDESHPSNGLKPVALKKVEGLKSNTPTVKPVAERPLSAAVLYHLLSGEIAGQRGQFTQAVAQYMQALKLEPDPKVAERAARIAVFAHDDRSALEAAQIWVKLEPSNLEAQQVTAALLVRTGQTDAALAHVEKILSLTGKTKKTESKGFMLIVALLSKEQDKQAAMAVMDKLVASRQQNPAALYAYSHLALLVGELDKAATNIDKALALKPDWIDAHLLQANILIRQGRNAEALKKLAAATAAYPDEIKLRLYYARKLIDEKKYEQAREQFQEVLERQPEHVDALYAMGLLGLQLRKLDQAQASFEKLLKIGKRVSATNFYLGELYEIKKQPQQAIKYYRGVTKNPQHIEAQIRIAGLLAGMGKLDAARSQLHRIQAPTLEVQLRLYLAEGELLQAAGQPGEAFEVYTQALEHMPANARLLYARALVAEKIKRLDIAIQDLQLILKNEPDNIEALNALGYTLVDKTDRLQEGMNYISKALTRKPDDPAIMDSAGWAYYRLGKYKQALELLHRAYAKMPDPEIASHLGEVLWVSGNQAAARKIWDAALQQTPKHELLRNVMRRFME</sequence>
<reference evidence="1" key="1">
    <citation type="submission" date="2018-06" db="EMBL/GenBank/DDBJ databases">
        <authorList>
            <person name="Zhirakovskaya E."/>
        </authorList>
    </citation>
    <scope>NUCLEOTIDE SEQUENCE</scope>
</reference>
<evidence type="ECO:0000313" key="1">
    <source>
        <dbReference type="EMBL" id="VAX14674.1"/>
    </source>
</evidence>
<organism evidence="1">
    <name type="scientific">hydrothermal vent metagenome</name>
    <dbReference type="NCBI Taxonomy" id="652676"/>
    <lineage>
        <taxon>unclassified sequences</taxon>
        <taxon>metagenomes</taxon>
        <taxon>ecological metagenomes</taxon>
    </lineage>
</organism>
<dbReference type="Pfam" id="PF13181">
    <property type="entry name" value="TPR_8"/>
    <property type="match status" value="1"/>
</dbReference>
<accession>A0A3B1BS55</accession>
<name>A0A3B1BS55_9ZZZZ</name>
<dbReference type="SUPFAM" id="SSF48452">
    <property type="entry name" value="TPR-like"/>
    <property type="match status" value="2"/>
</dbReference>
<dbReference type="GO" id="GO:0051301">
    <property type="term" value="P:cell division"/>
    <property type="evidence" value="ECO:0007669"/>
    <property type="project" value="TreeGrafter"/>
</dbReference>
<dbReference type="InterPro" id="IPR019734">
    <property type="entry name" value="TPR_rpt"/>
</dbReference>
<dbReference type="Gene3D" id="1.25.40.10">
    <property type="entry name" value="Tetratricopeptide repeat domain"/>
    <property type="match status" value="4"/>
</dbReference>
<proteinExistence type="predicted"/>
<dbReference type="PROSITE" id="PS51257">
    <property type="entry name" value="PROKAR_LIPOPROTEIN"/>
    <property type="match status" value="1"/>
</dbReference>
<dbReference type="Pfam" id="PF13432">
    <property type="entry name" value="TPR_16"/>
    <property type="match status" value="2"/>
</dbReference>
<dbReference type="PROSITE" id="PS50005">
    <property type="entry name" value="TPR"/>
    <property type="match status" value="4"/>
</dbReference>
<dbReference type="Pfam" id="PF14559">
    <property type="entry name" value="TPR_19"/>
    <property type="match status" value="1"/>
</dbReference>